<evidence type="ECO:0008006" key="2">
    <source>
        <dbReference type="Google" id="ProtNLM"/>
    </source>
</evidence>
<sequence>MSNIDQFESLFRSAVHDVYEYSKLNFSNLLIVTDLEAVENEEFSTQVKKFLLVTKLFENAKWHSLARGDFLTTSELLDAVSDIKPDIIFTYRNIYSTAWKHPHSLGEHLDVLIQKTDSPIFILPHPDAGYAMDHAMENRDVVMALTDHLSNDHALVNHAVCFTQDKGTLYLGHIEDIDTFNRYINAISRIQTIDTEDAKEKLAKELLKQPRSYIHSVIEHLKDEKVNIDVRSEVSFGHHLSEFRKRIEDYKVDLLVMNARDHQQMAMHGLAYPLAVELRQIPLLMI</sequence>
<dbReference type="EMBL" id="UOFG01000004">
    <property type="protein sequence ID" value="VAW57892.1"/>
    <property type="molecule type" value="Genomic_DNA"/>
</dbReference>
<name>A0A3B0X338_9ZZZZ</name>
<evidence type="ECO:0000313" key="1">
    <source>
        <dbReference type="EMBL" id="VAW57892.1"/>
    </source>
</evidence>
<accession>A0A3B0X338</accession>
<protein>
    <recommendedName>
        <fullName evidence="2">UspA domain-containing protein</fullName>
    </recommendedName>
</protein>
<proteinExistence type="predicted"/>
<dbReference type="InterPro" id="IPR014729">
    <property type="entry name" value="Rossmann-like_a/b/a_fold"/>
</dbReference>
<organism evidence="1">
    <name type="scientific">hydrothermal vent metagenome</name>
    <dbReference type="NCBI Taxonomy" id="652676"/>
    <lineage>
        <taxon>unclassified sequences</taxon>
        <taxon>metagenomes</taxon>
        <taxon>ecological metagenomes</taxon>
    </lineage>
</organism>
<reference evidence="1" key="1">
    <citation type="submission" date="2018-06" db="EMBL/GenBank/DDBJ databases">
        <authorList>
            <person name="Zhirakovskaya E."/>
        </authorList>
    </citation>
    <scope>NUCLEOTIDE SEQUENCE</scope>
</reference>
<dbReference type="Gene3D" id="3.40.50.620">
    <property type="entry name" value="HUPs"/>
    <property type="match status" value="1"/>
</dbReference>
<dbReference type="SUPFAM" id="SSF52402">
    <property type="entry name" value="Adenine nucleotide alpha hydrolases-like"/>
    <property type="match status" value="1"/>
</dbReference>
<gene>
    <name evidence="1" type="ORF">MNBD_GAMMA11-2006</name>
</gene>
<dbReference type="AlphaFoldDB" id="A0A3B0X338"/>